<keyword evidence="6" id="KW-0406">Ion transport</keyword>
<reference evidence="12" key="2">
    <citation type="submission" date="2015-02" db="UniProtKB">
        <authorList>
            <consortium name="EnsemblMetazoa"/>
        </authorList>
    </citation>
    <scope>IDENTIFICATION</scope>
</reference>
<dbReference type="GO" id="GO:0051453">
    <property type="term" value="P:regulation of intracellular pH"/>
    <property type="evidence" value="ECO:0007669"/>
    <property type="project" value="TreeGrafter"/>
</dbReference>
<feature type="transmembrane region" description="Helical" evidence="10">
    <location>
        <begin position="95"/>
        <end position="121"/>
    </location>
</feature>
<dbReference type="STRING" id="126957.T1JLY6"/>
<organism evidence="12 13">
    <name type="scientific">Strigamia maritima</name>
    <name type="common">European centipede</name>
    <name type="synonym">Geophilus maritimus</name>
    <dbReference type="NCBI Taxonomy" id="126957"/>
    <lineage>
        <taxon>Eukaryota</taxon>
        <taxon>Metazoa</taxon>
        <taxon>Ecdysozoa</taxon>
        <taxon>Arthropoda</taxon>
        <taxon>Myriapoda</taxon>
        <taxon>Chilopoda</taxon>
        <taxon>Pleurostigmophora</taxon>
        <taxon>Geophilomorpha</taxon>
        <taxon>Linotaeniidae</taxon>
        <taxon>Strigamia</taxon>
    </lineage>
</organism>
<evidence type="ECO:0000313" key="13">
    <source>
        <dbReference type="Proteomes" id="UP000014500"/>
    </source>
</evidence>
<evidence type="ECO:0000256" key="7">
    <source>
        <dbReference type="ARBA" id="ARBA00023136"/>
    </source>
</evidence>
<evidence type="ECO:0000256" key="10">
    <source>
        <dbReference type="SAM" id="Phobius"/>
    </source>
</evidence>
<keyword evidence="4 10" id="KW-1133">Transmembrane helix</keyword>
<evidence type="ECO:0000256" key="2">
    <source>
        <dbReference type="ARBA" id="ARBA00022448"/>
    </source>
</evidence>
<feature type="transmembrane region" description="Helical" evidence="10">
    <location>
        <begin position="63"/>
        <end position="83"/>
    </location>
</feature>
<dbReference type="GO" id="GO:0098719">
    <property type="term" value="P:sodium ion import across plasma membrane"/>
    <property type="evidence" value="ECO:0007669"/>
    <property type="project" value="TreeGrafter"/>
</dbReference>
<proteinExistence type="predicted"/>
<evidence type="ECO:0000256" key="5">
    <source>
        <dbReference type="ARBA" id="ARBA00023053"/>
    </source>
</evidence>
<feature type="region of interest" description="Disordered" evidence="9">
    <location>
        <begin position="360"/>
        <end position="384"/>
    </location>
</feature>
<feature type="transmembrane region" description="Helical" evidence="10">
    <location>
        <begin position="187"/>
        <end position="208"/>
    </location>
</feature>
<dbReference type="AlphaFoldDB" id="T1JLY6"/>
<dbReference type="GO" id="GO:0005886">
    <property type="term" value="C:plasma membrane"/>
    <property type="evidence" value="ECO:0007669"/>
    <property type="project" value="TreeGrafter"/>
</dbReference>
<keyword evidence="7 10" id="KW-0472">Membrane</keyword>
<feature type="compositionally biased region" description="Basic and acidic residues" evidence="9">
    <location>
        <begin position="609"/>
        <end position="619"/>
    </location>
</feature>
<feature type="transmembrane region" description="Helical" evidence="10">
    <location>
        <begin position="220"/>
        <end position="240"/>
    </location>
</feature>
<comment type="subcellular location">
    <subcellularLocation>
        <location evidence="1">Membrane</location>
        <topology evidence="1">Multi-pass membrane protein</topology>
    </subcellularLocation>
</comment>
<dbReference type="eggNOG" id="KOG1966">
    <property type="taxonomic scope" value="Eukaryota"/>
</dbReference>
<keyword evidence="13" id="KW-1185">Reference proteome</keyword>
<dbReference type="InterPro" id="IPR006153">
    <property type="entry name" value="Cation/H_exchanger_TM"/>
</dbReference>
<dbReference type="PhylomeDB" id="T1JLY6"/>
<dbReference type="Gene3D" id="6.10.140.1330">
    <property type="match status" value="1"/>
</dbReference>
<evidence type="ECO:0000259" key="11">
    <source>
        <dbReference type="Pfam" id="PF00999"/>
    </source>
</evidence>
<keyword evidence="3 10" id="KW-0812">Transmembrane</keyword>
<keyword evidence="2" id="KW-0813">Transport</keyword>
<sequence length="659" mass="72682">MSRAERISPANFWYSLGPTLYGLSVAGAMGNVDLGGVEALVFSALISAVDPVAVLAIFQEVGVLFNCLDAVTVVIYTMMVAFTTMKPITADQVGLGIAAFFCVSVGGLCIGIIFGILTALITKFTEEVRVVEPLALLGMAYMSYLMAEMVHFSGIISIIGCGLVQAQYAVANISSKSYTTVKYFSKMLRYAQLAYGGLRGAVCFSLVIMLDENVIPNKQMFVTTTLVVILFTVFIQGGTIKPLVKWLEIQSHKEEHLSLTSEINGTLIDQVMAGIEEIAGERGENYIKLLIYRYDEKYLKKWLQRSTTDGSNLFKVYEKIAIQDHYAHLYGASGTDDEKKIIRQNSFDPDQDELHLQIKKPVPIEPIPKKQPSKKKSTKASMKGPSCPFAPSIFDNAVKPKGKVSMIAQTLVGVGQTVASPLLMDSMQAAVTLRRALRDNYYNKFHQKYNPNLIRDDEQELGEQLRMRRLRARRLTMAALSPTTSNQSSRTDLSQIAEESSEAMGRTGHGDRSRSQSLANPSDLLVEKARQRRKQTMGKAQTTDDANLSQGAADASAVPLHPQLVALRSNGSVSSVDSERSSGSRSSMGDLEMKSAPLDTITESENDHDDQNGDQKDEQQPFLEDEDSVFGSPNQRRRQRQLAKEHKVDVDEEEPETVV</sequence>
<feature type="transmembrane region" description="Helical" evidence="10">
    <location>
        <begin position="39"/>
        <end position="57"/>
    </location>
</feature>
<evidence type="ECO:0000256" key="8">
    <source>
        <dbReference type="ARBA" id="ARBA00023201"/>
    </source>
</evidence>
<dbReference type="EMBL" id="JH431581">
    <property type="status" value="NOT_ANNOTATED_CDS"/>
    <property type="molecule type" value="Genomic_DNA"/>
</dbReference>
<evidence type="ECO:0000256" key="3">
    <source>
        <dbReference type="ARBA" id="ARBA00022692"/>
    </source>
</evidence>
<dbReference type="GO" id="GO:0015386">
    <property type="term" value="F:potassium:proton antiporter activity"/>
    <property type="evidence" value="ECO:0007669"/>
    <property type="project" value="TreeGrafter"/>
</dbReference>
<dbReference type="Pfam" id="PF00999">
    <property type="entry name" value="Na_H_Exchanger"/>
    <property type="match status" value="2"/>
</dbReference>
<dbReference type="EnsemblMetazoa" id="SMAR014866-RA">
    <property type="protein sequence ID" value="SMAR014866-PA"/>
    <property type="gene ID" value="SMAR014866"/>
</dbReference>
<evidence type="ECO:0000313" key="12">
    <source>
        <dbReference type="EnsemblMetazoa" id="SMAR014866-PA"/>
    </source>
</evidence>
<keyword evidence="8" id="KW-0739">Sodium transport</keyword>
<keyword evidence="5" id="KW-0915">Sodium</keyword>
<protein>
    <recommendedName>
        <fullName evidence="11">Cation/H+ exchanger transmembrane domain-containing protein</fullName>
    </recommendedName>
</protein>
<accession>T1JLY6</accession>
<dbReference type="Proteomes" id="UP000014500">
    <property type="component" value="Unassembled WGS sequence"/>
</dbReference>
<evidence type="ECO:0000256" key="9">
    <source>
        <dbReference type="SAM" id="MobiDB-lite"/>
    </source>
</evidence>
<name>T1JLY6_STRMM</name>
<reference evidence="13" key="1">
    <citation type="submission" date="2011-05" db="EMBL/GenBank/DDBJ databases">
        <authorList>
            <person name="Richards S.R."/>
            <person name="Qu J."/>
            <person name="Jiang H."/>
            <person name="Jhangiani S.N."/>
            <person name="Agravi P."/>
            <person name="Goodspeed R."/>
            <person name="Gross S."/>
            <person name="Mandapat C."/>
            <person name="Jackson L."/>
            <person name="Mathew T."/>
            <person name="Pu L."/>
            <person name="Thornton R."/>
            <person name="Saada N."/>
            <person name="Wilczek-Boney K.B."/>
            <person name="Lee S."/>
            <person name="Kovar C."/>
            <person name="Wu Y."/>
            <person name="Scherer S.E."/>
            <person name="Worley K.C."/>
            <person name="Muzny D.M."/>
            <person name="Gibbs R."/>
        </authorList>
    </citation>
    <scope>NUCLEOTIDE SEQUENCE</scope>
    <source>
        <strain evidence="13">Brora</strain>
    </source>
</reference>
<feature type="transmembrane region" description="Helical" evidence="10">
    <location>
        <begin position="141"/>
        <end position="166"/>
    </location>
</feature>
<dbReference type="InterPro" id="IPR018422">
    <property type="entry name" value="Cation/H_exchanger_CPA1"/>
</dbReference>
<evidence type="ECO:0000256" key="4">
    <source>
        <dbReference type="ARBA" id="ARBA00022989"/>
    </source>
</evidence>
<feature type="compositionally biased region" description="Acidic residues" evidence="9">
    <location>
        <begin position="650"/>
        <end position="659"/>
    </location>
</feature>
<feature type="compositionally biased region" description="Polar residues" evidence="9">
    <location>
        <begin position="481"/>
        <end position="498"/>
    </location>
</feature>
<feature type="domain" description="Cation/H+ exchanger transmembrane" evidence="11">
    <location>
        <begin position="12"/>
        <end position="185"/>
    </location>
</feature>
<feature type="domain" description="Cation/H+ exchanger transmembrane" evidence="11">
    <location>
        <begin position="193"/>
        <end position="246"/>
    </location>
</feature>
<feature type="region of interest" description="Disordered" evidence="9">
    <location>
        <begin position="477"/>
        <end position="554"/>
    </location>
</feature>
<evidence type="ECO:0000256" key="6">
    <source>
        <dbReference type="ARBA" id="ARBA00023065"/>
    </source>
</evidence>
<feature type="transmembrane region" description="Helical" evidence="10">
    <location>
        <begin position="12"/>
        <end position="32"/>
    </location>
</feature>
<dbReference type="PANTHER" id="PTHR10110">
    <property type="entry name" value="SODIUM/HYDROGEN EXCHANGER"/>
    <property type="match status" value="1"/>
</dbReference>
<evidence type="ECO:0000256" key="1">
    <source>
        <dbReference type="ARBA" id="ARBA00004141"/>
    </source>
</evidence>
<dbReference type="PANTHER" id="PTHR10110:SF126">
    <property type="entry name" value="NA(+)_H(+) EXCHANGER PROTEIN 7"/>
    <property type="match status" value="1"/>
</dbReference>
<feature type="compositionally biased region" description="Polar residues" evidence="9">
    <location>
        <begin position="538"/>
        <end position="550"/>
    </location>
</feature>
<dbReference type="HOGENOM" id="CLU_416406_0_0_1"/>
<feature type="region of interest" description="Disordered" evidence="9">
    <location>
        <begin position="569"/>
        <end position="659"/>
    </location>
</feature>
<dbReference type="GO" id="GO:0015385">
    <property type="term" value="F:sodium:proton antiporter activity"/>
    <property type="evidence" value="ECO:0007669"/>
    <property type="project" value="InterPro"/>
</dbReference>